<dbReference type="AlphaFoldDB" id="A0A2W7NE14"/>
<dbReference type="Proteomes" id="UP000248916">
    <property type="component" value="Unassembled WGS sequence"/>
</dbReference>
<organism evidence="1 2">
    <name type="scientific">Palleronia aestuarii</name>
    <dbReference type="NCBI Taxonomy" id="568105"/>
    <lineage>
        <taxon>Bacteria</taxon>
        <taxon>Pseudomonadati</taxon>
        <taxon>Pseudomonadota</taxon>
        <taxon>Alphaproteobacteria</taxon>
        <taxon>Rhodobacterales</taxon>
        <taxon>Roseobacteraceae</taxon>
        <taxon>Palleronia</taxon>
    </lineage>
</organism>
<keyword evidence="2" id="KW-1185">Reference proteome</keyword>
<gene>
    <name evidence="1" type="ORF">LX81_01049</name>
</gene>
<sequence length="287" mass="32691">MISICEIGSVARCESDILSDKDLLAVGCSVEAEMAVSDYKASGWNIAHYSWLEFNEMAQSQSLFVQHVKQDGRIVRDDQGYLRNLLDIYRPNCNYTEQLSSAIKPIRLFGGVESSYWGKLFQADILYVAVRNACILHRATVAEPEFDFKRLIDWASCIVGLTPAEKDTLLRLRLLKHAYRARCTAIDVSDLIEISSATRKLANYWAGLSCATENAKEVSNGYFEMRALEGQLVRAVGPVYMDKLDRSHELTELWSTICNSDPYKPRPPRLQKWSKNVSDFLAWQHRH</sequence>
<evidence type="ECO:0000313" key="1">
    <source>
        <dbReference type="EMBL" id="PZX18418.1"/>
    </source>
</evidence>
<dbReference type="EMBL" id="QKZL01000003">
    <property type="protein sequence ID" value="PZX18418.1"/>
    <property type="molecule type" value="Genomic_DNA"/>
</dbReference>
<evidence type="ECO:0008006" key="3">
    <source>
        <dbReference type="Google" id="ProtNLM"/>
    </source>
</evidence>
<reference evidence="1 2" key="1">
    <citation type="submission" date="2018-06" db="EMBL/GenBank/DDBJ databases">
        <title>Genomic Encyclopedia of Archaeal and Bacterial Type Strains, Phase II (KMG-II): from individual species to whole genera.</title>
        <authorList>
            <person name="Goeker M."/>
        </authorList>
    </citation>
    <scope>NUCLEOTIDE SEQUENCE [LARGE SCALE GENOMIC DNA]</scope>
    <source>
        <strain evidence="1 2">DSM 22009</strain>
    </source>
</reference>
<comment type="caution">
    <text evidence="1">The sequence shown here is derived from an EMBL/GenBank/DDBJ whole genome shotgun (WGS) entry which is preliminary data.</text>
</comment>
<name>A0A2W7NE14_9RHOB</name>
<protein>
    <recommendedName>
        <fullName evidence="3">Nucleotidyltransferase</fullName>
    </recommendedName>
</protein>
<evidence type="ECO:0000313" key="2">
    <source>
        <dbReference type="Proteomes" id="UP000248916"/>
    </source>
</evidence>
<accession>A0A2W7NE14</accession>
<proteinExistence type="predicted"/>